<evidence type="ECO:0000313" key="1">
    <source>
        <dbReference type="EMBL" id="KAJ7312821.1"/>
    </source>
</evidence>
<feature type="non-terminal residue" evidence="1">
    <location>
        <position position="137"/>
    </location>
</feature>
<proteinExistence type="predicted"/>
<dbReference type="EMBL" id="MU827971">
    <property type="protein sequence ID" value="KAJ7312821.1"/>
    <property type="molecule type" value="Genomic_DNA"/>
</dbReference>
<evidence type="ECO:0000313" key="2">
    <source>
        <dbReference type="Proteomes" id="UP001163046"/>
    </source>
</evidence>
<reference evidence="1" key="1">
    <citation type="submission" date="2023-01" db="EMBL/GenBank/DDBJ databases">
        <title>Genome assembly of the deep-sea coral Lophelia pertusa.</title>
        <authorList>
            <person name="Herrera S."/>
            <person name="Cordes E."/>
        </authorList>
    </citation>
    <scope>NUCLEOTIDE SEQUENCE</scope>
    <source>
        <strain evidence="1">USNM1676648</strain>
        <tissue evidence="1">Polyp</tissue>
    </source>
</reference>
<name>A0A9X0CC29_9CNID</name>
<keyword evidence="2" id="KW-1185">Reference proteome</keyword>
<sequence>DDWEYEKAIRLLEEYAEKAEQEACASSEQIPLRGIPFKAQPLPKRMTASTAATYMFIPPDIGRVAKNQPIEAKMCENISEILSSHQLPLSTENVIEINHMCKKLGSVLHRITKCDISQLEERSTNKLVGHRTFQGRK</sequence>
<dbReference type="AlphaFoldDB" id="A0A9X0CC29"/>
<organism evidence="1 2">
    <name type="scientific">Desmophyllum pertusum</name>
    <dbReference type="NCBI Taxonomy" id="174260"/>
    <lineage>
        <taxon>Eukaryota</taxon>
        <taxon>Metazoa</taxon>
        <taxon>Cnidaria</taxon>
        <taxon>Anthozoa</taxon>
        <taxon>Hexacorallia</taxon>
        <taxon>Scleractinia</taxon>
        <taxon>Caryophylliina</taxon>
        <taxon>Caryophylliidae</taxon>
        <taxon>Desmophyllum</taxon>
    </lineage>
</organism>
<gene>
    <name evidence="1" type="ORF">OS493_039442</name>
</gene>
<dbReference type="Proteomes" id="UP001163046">
    <property type="component" value="Unassembled WGS sequence"/>
</dbReference>
<protein>
    <submittedName>
        <fullName evidence="1">Uncharacterized protein</fullName>
    </submittedName>
</protein>
<accession>A0A9X0CC29</accession>
<comment type="caution">
    <text evidence="1">The sequence shown here is derived from an EMBL/GenBank/DDBJ whole genome shotgun (WGS) entry which is preliminary data.</text>
</comment>